<feature type="region of interest" description="Disordered" evidence="1">
    <location>
        <begin position="241"/>
        <end position="335"/>
    </location>
</feature>
<reference evidence="2" key="1">
    <citation type="submission" date="2009-11" db="EMBL/GenBank/DDBJ databases">
        <authorList>
            <consortium name="The Broad Institute Genome Sequencing Platform"/>
            <person name="Ward D."/>
            <person name="Feldgarden M."/>
            <person name="Earl A."/>
            <person name="Young S.K."/>
            <person name="Zeng Q."/>
            <person name="Koehrsen M."/>
            <person name="Alvarado L."/>
            <person name="Berlin A."/>
            <person name="Bochicchio J."/>
            <person name="Borenstein D."/>
            <person name="Chapman S.B."/>
            <person name="Chen Z."/>
            <person name="Engels R."/>
            <person name="Freedman E."/>
            <person name="Gellesch M."/>
            <person name="Goldberg J."/>
            <person name="Griggs A."/>
            <person name="Gujja S."/>
            <person name="Heilman E."/>
            <person name="Heiman D."/>
            <person name="Hepburn T."/>
            <person name="Howarth C."/>
            <person name="Jen D."/>
            <person name="Larson L."/>
            <person name="Lewis B."/>
            <person name="Mehta T."/>
            <person name="Park D."/>
            <person name="Pearson M."/>
            <person name="Roberts A."/>
            <person name="Saif S."/>
            <person name="Shea T."/>
            <person name="Shenoy N."/>
            <person name="Sisk P."/>
            <person name="Stolte C."/>
            <person name="Sykes S."/>
            <person name="Thomson T."/>
            <person name="Walk T."/>
            <person name="White J."/>
            <person name="Yandava C."/>
            <person name="Izard J."/>
            <person name="Baranova O.V."/>
            <person name="Blanton J.M."/>
            <person name="Tanner A.C."/>
            <person name="Dewhirst F.E."/>
            <person name="Haas B."/>
            <person name="Nusbaum C."/>
            <person name="Birren B."/>
        </authorList>
    </citation>
    <scope>NUCLEOTIDE SEQUENCE [LARGE SCALE GENOMIC DNA]</scope>
    <source>
        <strain evidence="2">1-1 BBBD Race 1</strain>
    </source>
</reference>
<dbReference type="VEuPathDB" id="FungiDB:PTTG_29006"/>
<dbReference type="EnsemblFungi" id="PTTG_29006-t43_1">
    <property type="protein sequence ID" value="PTTG_29006-t43_1-p1"/>
    <property type="gene ID" value="PTTG_29006"/>
</dbReference>
<evidence type="ECO:0000256" key="1">
    <source>
        <dbReference type="SAM" id="MobiDB-lite"/>
    </source>
</evidence>
<accession>A0A180G785</accession>
<dbReference type="AlphaFoldDB" id="A0A180G785"/>
<gene>
    <name evidence="2" type="ORF">PTTG_29006</name>
</gene>
<protein>
    <submittedName>
        <fullName evidence="2 3">Uncharacterized protein</fullName>
    </submittedName>
</protein>
<evidence type="ECO:0000313" key="2">
    <source>
        <dbReference type="EMBL" id="OAV88511.1"/>
    </source>
</evidence>
<proteinExistence type="predicted"/>
<evidence type="ECO:0000313" key="3">
    <source>
        <dbReference type="EnsemblFungi" id="PTTG_29006-t43_1-p1"/>
    </source>
</evidence>
<reference evidence="2" key="2">
    <citation type="submission" date="2016-05" db="EMBL/GenBank/DDBJ databases">
        <title>Comparative analysis highlights variable genome content of wheat rusts and divergence of the mating loci.</title>
        <authorList>
            <person name="Cuomo C.A."/>
            <person name="Bakkeren G."/>
            <person name="Szabo L."/>
            <person name="Khalil H."/>
            <person name="Joly D."/>
            <person name="Goldberg J."/>
            <person name="Young S."/>
            <person name="Zeng Q."/>
            <person name="Fellers J."/>
        </authorList>
    </citation>
    <scope>NUCLEOTIDE SEQUENCE [LARGE SCALE GENOMIC DNA]</scope>
    <source>
        <strain evidence="2">1-1 BBBD Race 1</strain>
    </source>
</reference>
<reference evidence="3 4" key="3">
    <citation type="journal article" date="2017" name="G3 (Bethesda)">
        <title>Comparative analysis highlights variable genome content of wheat rusts and divergence of the mating loci.</title>
        <authorList>
            <person name="Cuomo C.A."/>
            <person name="Bakkeren G."/>
            <person name="Khalil H.B."/>
            <person name="Panwar V."/>
            <person name="Joly D."/>
            <person name="Linning R."/>
            <person name="Sakthikumar S."/>
            <person name="Song X."/>
            <person name="Adiconis X."/>
            <person name="Fan L."/>
            <person name="Goldberg J.M."/>
            <person name="Levin J.Z."/>
            <person name="Young S."/>
            <person name="Zeng Q."/>
            <person name="Anikster Y."/>
            <person name="Bruce M."/>
            <person name="Wang M."/>
            <person name="Yin C."/>
            <person name="McCallum B."/>
            <person name="Szabo L.J."/>
            <person name="Hulbert S."/>
            <person name="Chen X."/>
            <person name="Fellers J.P."/>
        </authorList>
    </citation>
    <scope>NUCLEOTIDE SEQUENCE</scope>
    <source>
        <strain evidence="3">isolate 1-1 / race 1 (BBBD)</strain>
        <strain evidence="4">Isolate 1-1 / race 1 (BBBD)</strain>
    </source>
</reference>
<name>A0A180G785_PUCT1</name>
<organism evidence="2">
    <name type="scientific">Puccinia triticina (isolate 1-1 / race 1 (BBBD))</name>
    <name type="common">Brown leaf rust fungus</name>
    <dbReference type="NCBI Taxonomy" id="630390"/>
    <lineage>
        <taxon>Eukaryota</taxon>
        <taxon>Fungi</taxon>
        <taxon>Dikarya</taxon>
        <taxon>Basidiomycota</taxon>
        <taxon>Pucciniomycotina</taxon>
        <taxon>Pucciniomycetes</taxon>
        <taxon>Pucciniales</taxon>
        <taxon>Pucciniaceae</taxon>
        <taxon>Puccinia</taxon>
    </lineage>
</organism>
<sequence>MFASIVNNRKAPIQPAIINGTSVRPSLLSNLIAADSTPVLAPSKTIPNPSQDNPSTEVKTKQKGLSFKIGCSNQHVSIGFTPFFDKNLKELKAPIPLTIFNRKWQANTMSYHAVNRSCSDDNSSEKGLRYFGFPYPSKWSLSLGAWTVAHREFHVCIRDVYGFKIFADWLLAHKANCDKIHSNVCFLAALRYDIQMRANTFAHHITIGEETFVPDISVFRQDIADQCYEDARKKNEIDFEDNPYRVGGKQGGWDPATGAPKGRSVNLLNLSDPTQASSAQGSSRGGHPRSRGGRSRGYYVGDRAFYNPTGGRSNNPPANFRDWKSGHTSGNPAPM</sequence>
<reference evidence="3" key="4">
    <citation type="submission" date="2025-05" db="UniProtKB">
        <authorList>
            <consortium name="EnsemblFungi"/>
        </authorList>
    </citation>
    <scope>IDENTIFICATION</scope>
    <source>
        <strain evidence="3">isolate 1-1 / race 1 (BBBD)</strain>
    </source>
</reference>
<dbReference type="Proteomes" id="UP000005240">
    <property type="component" value="Unassembled WGS sequence"/>
</dbReference>
<keyword evidence="4" id="KW-1185">Reference proteome</keyword>
<feature type="compositionally biased region" description="Polar residues" evidence="1">
    <location>
        <begin position="326"/>
        <end position="335"/>
    </location>
</feature>
<evidence type="ECO:0000313" key="4">
    <source>
        <dbReference type="Proteomes" id="UP000005240"/>
    </source>
</evidence>
<dbReference type="EMBL" id="ADAS02000171">
    <property type="protein sequence ID" value="OAV88511.1"/>
    <property type="molecule type" value="Genomic_DNA"/>
</dbReference>